<protein>
    <recommendedName>
        <fullName evidence="5">Pentacotripeptide-repeat region of PRORP domain-containing protein</fullName>
    </recommendedName>
</protein>
<feature type="region of interest" description="Disordered" evidence="2">
    <location>
        <begin position="46"/>
        <end position="77"/>
    </location>
</feature>
<dbReference type="InterPro" id="IPR011990">
    <property type="entry name" value="TPR-like_helical_dom_sf"/>
</dbReference>
<accession>A0A317XH01</accession>
<evidence type="ECO:0000313" key="3">
    <source>
        <dbReference type="EMBL" id="PWY97107.1"/>
    </source>
</evidence>
<dbReference type="NCBIfam" id="TIGR00756">
    <property type="entry name" value="PPR"/>
    <property type="match status" value="3"/>
</dbReference>
<feature type="repeat" description="PPR" evidence="1">
    <location>
        <begin position="446"/>
        <end position="481"/>
    </location>
</feature>
<dbReference type="InterPro" id="IPR002885">
    <property type="entry name" value="PPR_rpt"/>
</dbReference>
<dbReference type="InParanoid" id="A0A317XH01"/>
<sequence length="912" mass="99687">MLAAPLARSWPQQCVKQAFHQLHRNIELAPLHLPVSQTRTYAAPRSSFAVYTPRSKPSGPRRKKTPPRPNARESASSLVSANRSRILLSQAGASAIDKATPSLGLLALRRALRDHDPAAAWHTWSAIESDSSLAQLDRDDHASVLQLCASMVSNPGQRDKLAEQWHERFSRFAHACVETGDVQLLTDWLKLLTCLHRYETVTSVWDHLVSRRLSCANVEATTSACFGEQSQLSQGIDKSPVLPDDTQSFVRLDGSVTGGRVDLHDLVCIVVFAFATVSRPSRLAASLEKVEIGSPFRGYLRVERAQDLYQELRSKMPRSASTPSTVIDLAAWETMHAALWRAEIARGLSSGSGGPQRIARMLGSLFQMRRIDSAFKVFETALIASTGDDAWLAIEGVKSSAAIPASRARWTESCWLVCLSNFIAFGRSDLAMKVWSHFHALRLRPTSRIWNSLLDGYARAKNFEAASKTWGEVMKQCKASPSDTTFPDEQMYTTMINILFRERKADEAMGLFSEMISRSDRHGGKLQLPAETYNAIINGLCVNGQHSRAQTLLEGMRKDGPPPTIGTINTFLRAHARVGDLQSLATALRMIGELGLTPDVVTFTTTLDALLRKGGQSGSDSVVKCLNIMEEMGVKANAVTYTAMIKACLVGAEAANVDLASSAMFGDGKSAERNPDAAEARIDAALDLLDRMIQAKVAPTEITYTALIGGCLQNPDAVMDAFRRKAIPSHYTVLPARMERLGEKPTVLRRWQTATPDVSLALLLFDQMRARGLPVTATTYHYLIEGLCSTRTDRAAFLRSIDLMDEMLLGPGSATSSNTRQPGPILSSVTGLQTSANHQTHALSHTTWIVILSSLLDRLENGPREPETARDCAKALKKVVRLVRDAGTLSGSEGGLSLPRLVERAAGLTVRG</sequence>
<dbReference type="STRING" id="1882483.A0A317XH01"/>
<dbReference type="Proteomes" id="UP000246740">
    <property type="component" value="Unassembled WGS sequence"/>
</dbReference>
<feature type="repeat" description="PPR" evidence="1">
    <location>
        <begin position="529"/>
        <end position="563"/>
    </location>
</feature>
<dbReference type="PROSITE" id="PS51375">
    <property type="entry name" value="PPR"/>
    <property type="match status" value="3"/>
</dbReference>
<dbReference type="PANTHER" id="PTHR47938:SF35">
    <property type="entry name" value="PENTATRICOPEPTIDE REPEAT-CONTAINING PROTEIN 4, MITOCHONDRIAL-RELATED"/>
    <property type="match status" value="1"/>
</dbReference>
<name>A0A317XH01_9BASI</name>
<dbReference type="Gene3D" id="1.25.40.10">
    <property type="entry name" value="Tetratricopeptide repeat domain"/>
    <property type="match status" value="2"/>
</dbReference>
<evidence type="ECO:0000313" key="4">
    <source>
        <dbReference type="Proteomes" id="UP000246740"/>
    </source>
</evidence>
<keyword evidence="4" id="KW-1185">Reference proteome</keyword>
<dbReference type="AlphaFoldDB" id="A0A317XH01"/>
<evidence type="ECO:0000256" key="2">
    <source>
        <dbReference type="SAM" id="MobiDB-lite"/>
    </source>
</evidence>
<evidence type="ECO:0008006" key="5">
    <source>
        <dbReference type="Google" id="ProtNLM"/>
    </source>
</evidence>
<organism evidence="3 4">
    <name type="scientific">Testicularia cyperi</name>
    <dbReference type="NCBI Taxonomy" id="1882483"/>
    <lineage>
        <taxon>Eukaryota</taxon>
        <taxon>Fungi</taxon>
        <taxon>Dikarya</taxon>
        <taxon>Basidiomycota</taxon>
        <taxon>Ustilaginomycotina</taxon>
        <taxon>Ustilaginomycetes</taxon>
        <taxon>Ustilaginales</taxon>
        <taxon>Anthracoideaceae</taxon>
        <taxon>Testicularia</taxon>
    </lineage>
</organism>
<reference evidence="3 4" key="1">
    <citation type="journal article" date="2018" name="Mol. Biol. Evol.">
        <title>Broad Genomic Sampling Reveals a Smut Pathogenic Ancestry of the Fungal Clade Ustilaginomycotina.</title>
        <authorList>
            <person name="Kijpornyongpan T."/>
            <person name="Mondo S.J."/>
            <person name="Barry K."/>
            <person name="Sandor L."/>
            <person name="Lee J."/>
            <person name="Lipzen A."/>
            <person name="Pangilinan J."/>
            <person name="LaButti K."/>
            <person name="Hainaut M."/>
            <person name="Henrissat B."/>
            <person name="Grigoriev I.V."/>
            <person name="Spatafora J.W."/>
            <person name="Aime M.C."/>
        </authorList>
    </citation>
    <scope>NUCLEOTIDE SEQUENCE [LARGE SCALE GENOMIC DNA]</scope>
    <source>
        <strain evidence="3 4">MCA 3645</strain>
    </source>
</reference>
<dbReference type="OrthoDB" id="185373at2759"/>
<dbReference type="Pfam" id="PF01535">
    <property type="entry name" value="PPR"/>
    <property type="match status" value="2"/>
</dbReference>
<proteinExistence type="predicted"/>
<dbReference type="Pfam" id="PF13041">
    <property type="entry name" value="PPR_2"/>
    <property type="match status" value="2"/>
</dbReference>
<dbReference type="PANTHER" id="PTHR47938">
    <property type="entry name" value="RESPIRATORY COMPLEX I CHAPERONE (CIA84), PUTATIVE (AFU_ORTHOLOGUE AFUA_2G06020)-RELATED"/>
    <property type="match status" value="1"/>
</dbReference>
<feature type="repeat" description="PPR" evidence="1">
    <location>
        <begin position="488"/>
        <end position="518"/>
    </location>
</feature>
<evidence type="ECO:0000256" key="1">
    <source>
        <dbReference type="PROSITE-ProRule" id="PRU00708"/>
    </source>
</evidence>
<dbReference type="EMBL" id="KZ819220">
    <property type="protein sequence ID" value="PWY97107.1"/>
    <property type="molecule type" value="Genomic_DNA"/>
</dbReference>
<dbReference type="GO" id="GO:0003729">
    <property type="term" value="F:mRNA binding"/>
    <property type="evidence" value="ECO:0007669"/>
    <property type="project" value="TreeGrafter"/>
</dbReference>
<gene>
    <name evidence="3" type="ORF">BCV70DRAFT_203160</name>
</gene>